<dbReference type="PROSITE" id="PS51915">
    <property type="entry name" value="ZAD"/>
    <property type="match status" value="1"/>
</dbReference>
<dbReference type="AlphaFoldDB" id="A0A182VQ67"/>
<dbReference type="InterPro" id="IPR013087">
    <property type="entry name" value="Znf_C2H2_type"/>
</dbReference>
<dbReference type="Gene3D" id="3.40.1800.20">
    <property type="match status" value="1"/>
</dbReference>
<evidence type="ECO:0008006" key="8">
    <source>
        <dbReference type="Google" id="ProtNLM"/>
    </source>
</evidence>
<dbReference type="InterPro" id="IPR039970">
    <property type="entry name" value="TF_Grauzone"/>
</dbReference>
<protein>
    <recommendedName>
        <fullName evidence="8">Transcription factor grauzone</fullName>
    </recommendedName>
</protein>
<dbReference type="InterPro" id="IPR036236">
    <property type="entry name" value="Znf_C2H2_sf"/>
</dbReference>
<feature type="domain" description="C2H2-type" evidence="4">
    <location>
        <begin position="260"/>
        <end position="287"/>
    </location>
</feature>
<name>A0A182VQ67_9DIPT</name>
<feature type="binding site" evidence="2">
    <location>
        <position position="8"/>
    </location>
    <ligand>
        <name>Zn(2+)</name>
        <dbReference type="ChEBI" id="CHEBI:29105"/>
    </ligand>
</feature>
<dbReference type="SMART" id="SM00355">
    <property type="entry name" value="ZnF_C2H2"/>
    <property type="match status" value="10"/>
</dbReference>
<evidence type="ECO:0000256" key="3">
    <source>
        <dbReference type="SAM" id="MobiDB-lite"/>
    </source>
</evidence>
<dbReference type="GO" id="GO:0005634">
    <property type="term" value="C:nucleus"/>
    <property type="evidence" value="ECO:0007669"/>
    <property type="project" value="InterPro"/>
</dbReference>
<evidence type="ECO:0000259" key="4">
    <source>
        <dbReference type="PROSITE" id="PS50157"/>
    </source>
</evidence>
<feature type="domain" description="C2H2-type" evidence="4">
    <location>
        <begin position="345"/>
        <end position="368"/>
    </location>
</feature>
<keyword evidence="7" id="KW-1185">Reference proteome</keyword>
<dbReference type="STRING" id="112268.A0A182VQ67"/>
<feature type="domain" description="ZAD" evidence="5">
    <location>
        <begin position="3"/>
        <end position="75"/>
    </location>
</feature>
<feature type="binding site" evidence="2">
    <location>
        <position position="5"/>
    </location>
    <ligand>
        <name>Zn(2+)</name>
        <dbReference type="ChEBI" id="CHEBI:29105"/>
    </ligand>
</feature>
<proteinExistence type="predicted"/>
<evidence type="ECO:0000256" key="2">
    <source>
        <dbReference type="PROSITE-ProRule" id="PRU01263"/>
    </source>
</evidence>
<dbReference type="Pfam" id="PF00096">
    <property type="entry name" value="zf-C2H2"/>
    <property type="match status" value="3"/>
</dbReference>
<evidence type="ECO:0000313" key="7">
    <source>
        <dbReference type="Proteomes" id="UP000075920"/>
    </source>
</evidence>
<feature type="region of interest" description="Disordered" evidence="3">
    <location>
        <begin position="135"/>
        <end position="159"/>
    </location>
</feature>
<feature type="domain" description="C2H2-type" evidence="4">
    <location>
        <begin position="403"/>
        <end position="427"/>
    </location>
</feature>
<dbReference type="PANTHER" id="PTHR23225">
    <property type="entry name" value="ZINC FINGER PROTEIN"/>
    <property type="match status" value="1"/>
</dbReference>
<keyword evidence="2" id="KW-0479">Metal-binding</keyword>
<keyword evidence="1" id="KW-0863">Zinc-finger</keyword>
<dbReference type="SUPFAM" id="SSF57716">
    <property type="entry name" value="Glucocorticoid receptor-like (DNA-binding domain)"/>
    <property type="match status" value="1"/>
</dbReference>
<dbReference type="Proteomes" id="UP000075920">
    <property type="component" value="Unassembled WGS sequence"/>
</dbReference>
<accession>A0A182VQ67</accession>
<dbReference type="PANTHER" id="PTHR23225:SF2">
    <property type="entry name" value="AT09679P-RELATED"/>
    <property type="match status" value="1"/>
</dbReference>
<dbReference type="InterPro" id="IPR012934">
    <property type="entry name" value="Znf_AD"/>
</dbReference>
<feature type="domain" description="C2H2-type" evidence="4">
    <location>
        <begin position="314"/>
        <end position="341"/>
    </location>
</feature>
<dbReference type="SUPFAM" id="SSF57667">
    <property type="entry name" value="beta-beta-alpha zinc fingers"/>
    <property type="match status" value="4"/>
</dbReference>
<reference evidence="7" key="1">
    <citation type="submission" date="2013-03" db="EMBL/GenBank/DDBJ databases">
        <title>The Genome Sequence of Anopheles minimus MINIMUS1.</title>
        <authorList>
            <consortium name="The Broad Institute Genomics Platform"/>
            <person name="Neafsey D.E."/>
            <person name="Walton C."/>
            <person name="Walker B."/>
            <person name="Young S.K."/>
            <person name="Zeng Q."/>
            <person name="Gargeya S."/>
            <person name="Fitzgerald M."/>
            <person name="Haas B."/>
            <person name="Abouelleil A."/>
            <person name="Allen A.W."/>
            <person name="Alvarado L."/>
            <person name="Arachchi H.M."/>
            <person name="Berlin A.M."/>
            <person name="Chapman S.B."/>
            <person name="Gainer-Dewar J."/>
            <person name="Goldberg J."/>
            <person name="Griggs A."/>
            <person name="Gujja S."/>
            <person name="Hansen M."/>
            <person name="Howarth C."/>
            <person name="Imamovic A."/>
            <person name="Ireland A."/>
            <person name="Larimer J."/>
            <person name="McCowan C."/>
            <person name="Murphy C."/>
            <person name="Pearson M."/>
            <person name="Poon T.W."/>
            <person name="Priest M."/>
            <person name="Roberts A."/>
            <person name="Saif S."/>
            <person name="Shea T."/>
            <person name="Sisk P."/>
            <person name="Sykes S."/>
            <person name="Wortman J."/>
            <person name="Nusbaum C."/>
            <person name="Birren B."/>
        </authorList>
    </citation>
    <scope>NUCLEOTIDE SEQUENCE [LARGE SCALE GENOMIC DNA]</scope>
    <source>
        <strain evidence="7">MINIMUS1</strain>
    </source>
</reference>
<sequence length="477" mass="55862">MDEKCRLCLNGVPMGAGISITNVQFRKELEYVFCFDVVNEMQMPTYACKNCRNTVSSIYAYCQKVLVNQQQLLREAKVALQQQNEEWNIDAVCDVVMSEEEVPLIKKDTHGQENMKLNVVQATDTVRKEDILVSKETQQNEPSECNKEKDNIGGNLKKSRSKQHDYEKIIQDFFKLECEICSASLESFRSVQNHYREVHNAIGFVRCCDKQYFNRSYLVDHIGAHLGSIRCEICQKSYKTKRYLQQHMIESHSRAEDKPFKCTQCHMSYSKEHLLRAHRQMHVKQQCKICQKVLSNHNSLKVHISQVHSGDGNQICATCGKMFRTKLAMERHIKLHHQPQLIDWEQCGQCEKWFDCKPNLRKHIRLIHDQSGLHPCDECTHQSITRRALVQHKNHIHKQKQIFDCDHCGKKLNSKFGLREHLATHSNVPLYSCDFCEITFNSSANKYKHYKNKHLKQWEDLKRQKLLQKMGTDMVHP</sequence>
<reference evidence="6" key="2">
    <citation type="submission" date="2020-05" db="UniProtKB">
        <authorList>
            <consortium name="EnsemblMetazoa"/>
        </authorList>
    </citation>
    <scope>IDENTIFICATION</scope>
    <source>
        <strain evidence="6">MINIMUS1</strain>
    </source>
</reference>
<evidence type="ECO:0000259" key="5">
    <source>
        <dbReference type="PROSITE" id="PS51915"/>
    </source>
</evidence>
<dbReference type="SMART" id="SM00868">
    <property type="entry name" value="zf-AD"/>
    <property type="match status" value="1"/>
</dbReference>
<dbReference type="EnsemblMetazoa" id="AMIN000196-RA">
    <property type="protein sequence ID" value="AMIN000196-PA"/>
    <property type="gene ID" value="AMIN000196"/>
</dbReference>
<feature type="binding site" evidence="2">
    <location>
        <position position="51"/>
    </location>
    <ligand>
        <name>Zn(2+)</name>
        <dbReference type="ChEBI" id="CHEBI:29105"/>
    </ligand>
</feature>
<feature type="domain" description="C2H2-type" evidence="4">
    <location>
        <begin position="431"/>
        <end position="459"/>
    </location>
</feature>
<dbReference type="PROSITE" id="PS50157">
    <property type="entry name" value="ZINC_FINGER_C2H2_2"/>
    <property type="match status" value="7"/>
</dbReference>
<dbReference type="PROSITE" id="PS00028">
    <property type="entry name" value="ZINC_FINGER_C2H2_1"/>
    <property type="match status" value="8"/>
</dbReference>
<feature type="domain" description="C2H2-type" evidence="4">
    <location>
        <begin position="285"/>
        <end position="313"/>
    </location>
</feature>
<evidence type="ECO:0000313" key="6">
    <source>
        <dbReference type="EnsemblMetazoa" id="AMIN000196-PA"/>
    </source>
</evidence>
<feature type="domain" description="C2H2-type" evidence="4">
    <location>
        <begin position="229"/>
        <end position="257"/>
    </location>
</feature>
<dbReference type="VEuPathDB" id="VectorBase:AMIN000196"/>
<dbReference type="Pfam" id="PF07776">
    <property type="entry name" value="zf-AD"/>
    <property type="match status" value="1"/>
</dbReference>
<dbReference type="Gene3D" id="3.30.160.60">
    <property type="entry name" value="Classic Zinc Finger"/>
    <property type="match status" value="4"/>
</dbReference>
<feature type="binding site" evidence="2">
    <location>
        <position position="48"/>
    </location>
    <ligand>
        <name>Zn(2+)</name>
        <dbReference type="ChEBI" id="CHEBI:29105"/>
    </ligand>
</feature>
<evidence type="ECO:0000256" key="1">
    <source>
        <dbReference type="PROSITE-ProRule" id="PRU00042"/>
    </source>
</evidence>
<dbReference type="GO" id="GO:0003700">
    <property type="term" value="F:DNA-binding transcription factor activity"/>
    <property type="evidence" value="ECO:0007669"/>
    <property type="project" value="InterPro"/>
</dbReference>
<organism evidence="6 7">
    <name type="scientific">Anopheles minimus</name>
    <dbReference type="NCBI Taxonomy" id="112268"/>
    <lineage>
        <taxon>Eukaryota</taxon>
        <taxon>Metazoa</taxon>
        <taxon>Ecdysozoa</taxon>
        <taxon>Arthropoda</taxon>
        <taxon>Hexapoda</taxon>
        <taxon>Insecta</taxon>
        <taxon>Pterygota</taxon>
        <taxon>Neoptera</taxon>
        <taxon>Endopterygota</taxon>
        <taxon>Diptera</taxon>
        <taxon>Nematocera</taxon>
        <taxon>Culicoidea</taxon>
        <taxon>Culicidae</taxon>
        <taxon>Anophelinae</taxon>
        <taxon>Anopheles</taxon>
    </lineage>
</organism>
<keyword evidence="2" id="KW-0862">Zinc</keyword>
<dbReference type="GO" id="GO:0008270">
    <property type="term" value="F:zinc ion binding"/>
    <property type="evidence" value="ECO:0007669"/>
    <property type="project" value="UniProtKB-UniRule"/>
</dbReference>